<dbReference type="EMBL" id="MU866203">
    <property type="protein sequence ID" value="KAK4176245.1"/>
    <property type="molecule type" value="Genomic_DNA"/>
</dbReference>
<proteinExistence type="inferred from homology"/>
<feature type="domain" description="Aminotransferase class I/classII large" evidence="6">
    <location>
        <begin position="56"/>
        <end position="400"/>
    </location>
</feature>
<dbReference type="InterPro" id="IPR004838">
    <property type="entry name" value="NHTrfase_class1_PyrdxlP-BS"/>
</dbReference>
<keyword evidence="5" id="KW-0663">Pyridoxal phosphate</keyword>
<reference evidence="7" key="2">
    <citation type="submission" date="2023-05" db="EMBL/GenBank/DDBJ databases">
        <authorList>
            <consortium name="Lawrence Berkeley National Laboratory"/>
            <person name="Steindorff A."/>
            <person name="Hensen N."/>
            <person name="Bonometti L."/>
            <person name="Westerberg I."/>
            <person name="Brannstrom I.O."/>
            <person name="Guillou S."/>
            <person name="Cros-Aarteil S."/>
            <person name="Calhoun S."/>
            <person name="Haridas S."/>
            <person name="Kuo A."/>
            <person name="Mondo S."/>
            <person name="Pangilinan J."/>
            <person name="Riley R."/>
            <person name="Labutti K."/>
            <person name="Andreopoulos B."/>
            <person name="Lipzen A."/>
            <person name="Chen C."/>
            <person name="Yanf M."/>
            <person name="Daum C."/>
            <person name="Ng V."/>
            <person name="Clum A."/>
            <person name="Ohm R."/>
            <person name="Martin F."/>
            <person name="Silar P."/>
            <person name="Natvig D."/>
            <person name="Lalanne C."/>
            <person name="Gautier V."/>
            <person name="Ament-Velasquez S.L."/>
            <person name="Kruys A."/>
            <person name="Hutchinson M.I."/>
            <person name="Powell A.J."/>
            <person name="Barry K."/>
            <person name="Miller A.N."/>
            <person name="Grigoriev I.V."/>
            <person name="Debuchy R."/>
            <person name="Gladieux P."/>
            <person name="Thoren M.H."/>
            <person name="Johannesson H."/>
        </authorList>
    </citation>
    <scope>NUCLEOTIDE SEQUENCE</scope>
    <source>
        <strain evidence="7">CBS 892.96</strain>
    </source>
</reference>
<evidence type="ECO:0000313" key="8">
    <source>
        <dbReference type="Proteomes" id="UP001302321"/>
    </source>
</evidence>
<dbReference type="CDD" id="cd00609">
    <property type="entry name" value="AAT_like"/>
    <property type="match status" value="1"/>
</dbReference>
<dbReference type="GO" id="GO:0030170">
    <property type="term" value="F:pyridoxal phosphate binding"/>
    <property type="evidence" value="ECO:0007669"/>
    <property type="project" value="InterPro"/>
</dbReference>
<dbReference type="AlphaFoldDB" id="A0AAN7A7M8"/>
<evidence type="ECO:0000256" key="4">
    <source>
        <dbReference type="ARBA" id="ARBA00022679"/>
    </source>
</evidence>
<dbReference type="PANTHER" id="PTHR43795">
    <property type="entry name" value="BIFUNCTIONAL ASPARTATE AMINOTRANSFERASE AND GLUTAMATE/ASPARTATE-PREPHENATE AMINOTRANSFERASE-RELATED"/>
    <property type="match status" value="1"/>
</dbReference>
<dbReference type="InterPro" id="IPR015424">
    <property type="entry name" value="PyrdxlP-dep_Trfase"/>
</dbReference>
<keyword evidence="3 7" id="KW-0032">Aminotransferase</keyword>
<dbReference type="GO" id="GO:0006520">
    <property type="term" value="P:amino acid metabolic process"/>
    <property type="evidence" value="ECO:0007669"/>
    <property type="project" value="TreeGrafter"/>
</dbReference>
<dbReference type="PRINTS" id="PR00753">
    <property type="entry name" value="ACCSYNTHASE"/>
</dbReference>
<reference evidence="7" key="1">
    <citation type="journal article" date="2023" name="Mol. Phylogenet. Evol.">
        <title>Genome-scale phylogeny and comparative genomics of the fungal order Sordariales.</title>
        <authorList>
            <person name="Hensen N."/>
            <person name="Bonometti L."/>
            <person name="Westerberg I."/>
            <person name="Brannstrom I.O."/>
            <person name="Guillou S."/>
            <person name="Cros-Aarteil S."/>
            <person name="Calhoun S."/>
            <person name="Haridas S."/>
            <person name="Kuo A."/>
            <person name="Mondo S."/>
            <person name="Pangilinan J."/>
            <person name="Riley R."/>
            <person name="LaButti K."/>
            <person name="Andreopoulos B."/>
            <person name="Lipzen A."/>
            <person name="Chen C."/>
            <person name="Yan M."/>
            <person name="Daum C."/>
            <person name="Ng V."/>
            <person name="Clum A."/>
            <person name="Steindorff A."/>
            <person name="Ohm R.A."/>
            <person name="Martin F."/>
            <person name="Silar P."/>
            <person name="Natvig D.O."/>
            <person name="Lalanne C."/>
            <person name="Gautier V."/>
            <person name="Ament-Velasquez S.L."/>
            <person name="Kruys A."/>
            <person name="Hutchinson M.I."/>
            <person name="Powell A.J."/>
            <person name="Barry K."/>
            <person name="Miller A.N."/>
            <person name="Grigoriev I.V."/>
            <person name="Debuchy R."/>
            <person name="Gladieux P."/>
            <person name="Hiltunen Thoren M."/>
            <person name="Johannesson H."/>
        </authorList>
    </citation>
    <scope>NUCLEOTIDE SEQUENCE</scope>
    <source>
        <strain evidence="7">CBS 892.96</strain>
    </source>
</reference>
<comment type="cofactor">
    <cofactor evidence="1">
        <name>pyridoxal 5'-phosphate</name>
        <dbReference type="ChEBI" id="CHEBI:597326"/>
    </cofactor>
</comment>
<dbReference type="Gene3D" id="3.40.640.10">
    <property type="entry name" value="Type I PLP-dependent aspartate aminotransferase-like (Major domain)"/>
    <property type="match status" value="1"/>
</dbReference>
<keyword evidence="8" id="KW-1185">Reference proteome</keyword>
<dbReference type="Proteomes" id="UP001302321">
    <property type="component" value="Unassembled WGS sequence"/>
</dbReference>
<dbReference type="InterPro" id="IPR004839">
    <property type="entry name" value="Aminotransferase_I/II_large"/>
</dbReference>
<dbReference type="Pfam" id="PF00155">
    <property type="entry name" value="Aminotran_1_2"/>
    <property type="match status" value="1"/>
</dbReference>
<dbReference type="InterPro" id="IPR015421">
    <property type="entry name" value="PyrdxlP-dep_Trfase_major"/>
</dbReference>
<dbReference type="Gene3D" id="3.90.1150.10">
    <property type="entry name" value="Aspartate Aminotransferase, domain 1"/>
    <property type="match status" value="1"/>
</dbReference>
<accession>A0AAN7A7M8</accession>
<dbReference type="PROSITE" id="PS00105">
    <property type="entry name" value="AA_TRANSFER_CLASS_1"/>
    <property type="match status" value="1"/>
</dbReference>
<protein>
    <submittedName>
        <fullName evidence="7">Aminotransferase</fullName>
    </submittedName>
</protein>
<comment type="similarity">
    <text evidence="2">Belongs to the class-I pyridoxal-phosphate-dependent aminotransferase family.</text>
</comment>
<dbReference type="GO" id="GO:0008483">
    <property type="term" value="F:transaminase activity"/>
    <property type="evidence" value="ECO:0007669"/>
    <property type="project" value="UniProtKB-KW"/>
</dbReference>
<comment type="caution">
    <text evidence="7">The sequence shown here is derived from an EMBL/GenBank/DDBJ whole genome shotgun (WGS) entry which is preliminary data.</text>
</comment>
<dbReference type="InterPro" id="IPR050478">
    <property type="entry name" value="Ethylene_sulfur-biosynth"/>
</dbReference>
<evidence type="ECO:0000259" key="6">
    <source>
        <dbReference type="Pfam" id="PF00155"/>
    </source>
</evidence>
<evidence type="ECO:0000313" key="7">
    <source>
        <dbReference type="EMBL" id="KAK4176245.1"/>
    </source>
</evidence>
<organism evidence="7 8">
    <name type="scientific">Triangularia setosa</name>
    <dbReference type="NCBI Taxonomy" id="2587417"/>
    <lineage>
        <taxon>Eukaryota</taxon>
        <taxon>Fungi</taxon>
        <taxon>Dikarya</taxon>
        <taxon>Ascomycota</taxon>
        <taxon>Pezizomycotina</taxon>
        <taxon>Sordariomycetes</taxon>
        <taxon>Sordariomycetidae</taxon>
        <taxon>Sordariales</taxon>
        <taxon>Podosporaceae</taxon>
        <taxon>Triangularia</taxon>
    </lineage>
</organism>
<keyword evidence="4" id="KW-0808">Transferase</keyword>
<dbReference type="SUPFAM" id="SSF53383">
    <property type="entry name" value="PLP-dependent transferases"/>
    <property type="match status" value="1"/>
</dbReference>
<gene>
    <name evidence="7" type="ORF">QBC36DRAFT_239273</name>
</gene>
<sequence>MLSKRCQQRNKSLIPKLLSDHGALLHGNKTVVDLSTAENRLLMPKLVSIIPSSFHELSDSQLGYSEGVGGSTPVRQLIANLANTNFFPQIPATPSHVVLGAGGCFALNALLEQICDPGDGVLIAAPYWPGIDLSLNVHNDAIGIPVQVPFDVFFNPDSVSYYEEALVSSVATVPIKAVLICNPHNPLARNYPRETLQAMLEFCARRKLHFISDEVYALSQHTNCTTEFVSALSLDAEAAGAEGLVHVLYSLSKDFGFNGLRIGAFISQTNRDVCLSAALSTFCQTSSLAALVAEKIVLSRENIGYITGDGRKMLTEAYETVSGFLHDLQVPFIPAECGMFVFARLCNDETPKSETEFRDLLKNHGLVLAAGTDYHLARHGWFRICYGCPPEKLKEGLARLRICVEEARK</sequence>
<evidence type="ECO:0000256" key="3">
    <source>
        <dbReference type="ARBA" id="ARBA00022576"/>
    </source>
</evidence>
<evidence type="ECO:0000256" key="2">
    <source>
        <dbReference type="ARBA" id="ARBA00007441"/>
    </source>
</evidence>
<name>A0AAN7A7M8_9PEZI</name>
<dbReference type="InterPro" id="IPR015422">
    <property type="entry name" value="PyrdxlP-dep_Trfase_small"/>
</dbReference>
<evidence type="ECO:0000256" key="5">
    <source>
        <dbReference type="ARBA" id="ARBA00022898"/>
    </source>
</evidence>
<evidence type="ECO:0000256" key="1">
    <source>
        <dbReference type="ARBA" id="ARBA00001933"/>
    </source>
</evidence>
<dbReference type="PANTHER" id="PTHR43795:SF32">
    <property type="entry name" value="AMINOTRANSFERASE GLII-RELATED"/>
    <property type="match status" value="1"/>
</dbReference>